<dbReference type="PANTHER" id="PTHR47197:SF3">
    <property type="entry name" value="DIHYDRO-HEME D1 DEHYDROGENASE"/>
    <property type="match status" value="1"/>
</dbReference>
<dbReference type="InterPro" id="IPR015943">
    <property type="entry name" value="WD40/YVTN_repeat-like_dom_sf"/>
</dbReference>
<dbReference type="PANTHER" id="PTHR47197">
    <property type="entry name" value="PROTEIN NIRF"/>
    <property type="match status" value="1"/>
</dbReference>
<reference evidence="2" key="1">
    <citation type="journal article" date="2014" name="Int. J. Syst. Evol. Microbiol.">
        <title>Complete genome sequence of Corynebacterium casei LMG S-19264T (=DSM 44701T), isolated from a smear-ripened cheese.</title>
        <authorList>
            <consortium name="US DOE Joint Genome Institute (JGI-PGF)"/>
            <person name="Walter F."/>
            <person name="Albersmeier A."/>
            <person name="Kalinowski J."/>
            <person name="Ruckert C."/>
        </authorList>
    </citation>
    <scope>NUCLEOTIDE SEQUENCE</scope>
    <source>
        <strain evidence="2">JCM 19831</strain>
    </source>
</reference>
<feature type="signal peptide" evidence="1">
    <location>
        <begin position="1"/>
        <end position="21"/>
    </location>
</feature>
<dbReference type="InterPro" id="IPR051200">
    <property type="entry name" value="Host-pathogen_enzymatic-act"/>
</dbReference>
<dbReference type="Gene3D" id="2.120.10.30">
    <property type="entry name" value="TolB, C-terminal domain"/>
    <property type="match status" value="1"/>
</dbReference>
<gene>
    <name evidence="2" type="ORF">GCM10007977_026970</name>
</gene>
<dbReference type="Proteomes" id="UP000642070">
    <property type="component" value="Unassembled WGS sequence"/>
</dbReference>
<evidence type="ECO:0008006" key="4">
    <source>
        <dbReference type="Google" id="ProtNLM"/>
    </source>
</evidence>
<dbReference type="Gene3D" id="2.130.10.10">
    <property type="entry name" value="YVTN repeat-like/Quinoprotein amine dehydrogenase"/>
    <property type="match status" value="1"/>
</dbReference>
<protein>
    <recommendedName>
        <fullName evidence="4">Superoxide dismutase</fullName>
    </recommendedName>
</protein>
<dbReference type="RefSeq" id="WP_229834961.1">
    <property type="nucleotide sequence ID" value="NZ_BMPI01000011.1"/>
</dbReference>
<evidence type="ECO:0000256" key="1">
    <source>
        <dbReference type="SAM" id="SignalP"/>
    </source>
</evidence>
<organism evidence="2 3">
    <name type="scientific">Dactylosporangium sucinum</name>
    <dbReference type="NCBI Taxonomy" id="1424081"/>
    <lineage>
        <taxon>Bacteria</taxon>
        <taxon>Bacillati</taxon>
        <taxon>Actinomycetota</taxon>
        <taxon>Actinomycetes</taxon>
        <taxon>Micromonosporales</taxon>
        <taxon>Micromonosporaceae</taxon>
        <taxon>Dactylosporangium</taxon>
    </lineage>
</organism>
<feature type="chain" id="PRO_5036966318" description="Superoxide dismutase" evidence="1">
    <location>
        <begin position="22"/>
        <end position="306"/>
    </location>
</feature>
<accession>A0A917TIG1</accession>
<reference evidence="2" key="2">
    <citation type="submission" date="2020-09" db="EMBL/GenBank/DDBJ databases">
        <authorList>
            <person name="Sun Q."/>
            <person name="Ohkuma M."/>
        </authorList>
    </citation>
    <scope>NUCLEOTIDE SEQUENCE</scope>
    <source>
        <strain evidence="2">JCM 19831</strain>
    </source>
</reference>
<dbReference type="InterPro" id="IPR011042">
    <property type="entry name" value="6-blade_b-propeller_TolB-like"/>
</dbReference>
<dbReference type="AlphaFoldDB" id="A0A917TIG1"/>
<keyword evidence="3" id="KW-1185">Reference proteome</keyword>
<name>A0A917TIG1_9ACTN</name>
<keyword evidence="1" id="KW-0732">Signal</keyword>
<dbReference type="EMBL" id="BMPI01000011">
    <property type="protein sequence ID" value="GGM24412.1"/>
    <property type="molecule type" value="Genomic_DNA"/>
</dbReference>
<evidence type="ECO:0000313" key="2">
    <source>
        <dbReference type="EMBL" id="GGM24412.1"/>
    </source>
</evidence>
<comment type="caution">
    <text evidence="2">The sequence shown here is derived from an EMBL/GenBank/DDBJ whole genome shotgun (WGS) entry which is preliminary data.</text>
</comment>
<dbReference type="SUPFAM" id="SSF63829">
    <property type="entry name" value="Calcium-dependent phosphotriesterase"/>
    <property type="match status" value="1"/>
</dbReference>
<sequence length="306" mass="31808">MVGLTLAATIMATLVATPAAASSPGHRPLPTTLDLPDGFQPEGIAIGPGPFAYFGSRADGRIYRVNLVSGAGSELSPAVGTASLGLKTDGRGRLFVAGGGGGNARVIDLRTGAVLAAYQFATAPTFVNDVVLTDSAAYFTDSRKAVLYKVALGKHRRLPSSFTTIALTGDFVLTPDVNNLNGIAETPDGKALVAVQSNTGLLFRIDPRTGATTRIDVGGTLFTNGDGLLLAGRTLYVVQNRLNTVAAVELDRAGRTGELRATATDPRFDVPTTVARFGNRLYLPNARFTTTPTPATPYTAVAIPAF</sequence>
<proteinExistence type="predicted"/>
<evidence type="ECO:0000313" key="3">
    <source>
        <dbReference type="Proteomes" id="UP000642070"/>
    </source>
</evidence>